<dbReference type="Proteomes" id="UP000604825">
    <property type="component" value="Unassembled WGS sequence"/>
</dbReference>
<proteinExistence type="predicted"/>
<dbReference type="EMBL" id="CAJGYO010000007">
    <property type="protein sequence ID" value="CAD6243998.1"/>
    <property type="molecule type" value="Genomic_DNA"/>
</dbReference>
<evidence type="ECO:0000313" key="2">
    <source>
        <dbReference type="EMBL" id="CAD6243998.1"/>
    </source>
</evidence>
<dbReference type="AlphaFoldDB" id="A0A811PJ69"/>
<name>A0A811PJ69_9POAL</name>
<keyword evidence="1" id="KW-1133">Transmembrane helix</keyword>
<keyword evidence="1" id="KW-0812">Transmembrane</keyword>
<keyword evidence="1" id="KW-0472">Membrane</keyword>
<sequence length="69" mass="7536">MALSRTAWIAAGLLARLLMIAVLAMTVQSRFANRVHYDFKAAGYNNDLQSYTNVYVSAGAGVVVDTAYY</sequence>
<comment type="caution">
    <text evidence="2">The sequence shown here is derived from an EMBL/GenBank/DDBJ whole genome shotgun (WGS) entry which is preliminary data.</text>
</comment>
<evidence type="ECO:0000313" key="3">
    <source>
        <dbReference type="Proteomes" id="UP000604825"/>
    </source>
</evidence>
<evidence type="ECO:0008006" key="4">
    <source>
        <dbReference type="Google" id="ProtNLM"/>
    </source>
</evidence>
<evidence type="ECO:0000256" key="1">
    <source>
        <dbReference type="SAM" id="Phobius"/>
    </source>
</evidence>
<keyword evidence="3" id="KW-1185">Reference proteome</keyword>
<reference evidence="2" key="1">
    <citation type="submission" date="2020-10" db="EMBL/GenBank/DDBJ databases">
        <authorList>
            <person name="Han B."/>
            <person name="Lu T."/>
            <person name="Zhao Q."/>
            <person name="Huang X."/>
            <person name="Zhao Y."/>
        </authorList>
    </citation>
    <scope>NUCLEOTIDE SEQUENCE</scope>
</reference>
<organism evidence="2 3">
    <name type="scientific">Miscanthus lutarioriparius</name>
    <dbReference type="NCBI Taxonomy" id="422564"/>
    <lineage>
        <taxon>Eukaryota</taxon>
        <taxon>Viridiplantae</taxon>
        <taxon>Streptophyta</taxon>
        <taxon>Embryophyta</taxon>
        <taxon>Tracheophyta</taxon>
        <taxon>Spermatophyta</taxon>
        <taxon>Magnoliopsida</taxon>
        <taxon>Liliopsida</taxon>
        <taxon>Poales</taxon>
        <taxon>Poaceae</taxon>
        <taxon>PACMAD clade</taxon>
        <taxon>Panicoideae</taxon>
        <taxon>Andropogonodae</taxon>
        <taxon>Andropogoneae</taxon>
        <taxon>Saccharinae</taxon>
        <taxon>Miscanthus</taxon>
    </lineage>
</organism>
<feature type="transmembrane region" description="Helical" evidence="1">
    <location>
        <begin position="6"/>
        <end position="27"/>
    </location>
</feature>
<accession>A0A811PJ69</accession>
<gene>
    <name evidence="2" type="ORF">NCGR_LOCUS28879</name>
</gene>
<protein>
    <recommendedName>
        <fullName evidence="4">CASP-like protein</fullName>
    </recommendedName>
</protein>